<dbReference type="Gene3D" id="1.20.1250.20">
    <property type="entry name" value="MFS general substrate transporter like domains"/>
    <property type="match status" value="2"/>
</dbReference>
<evidence type="ECO:0000259" key="8">
    <source>
        <dbReference type="PROSITE" id="PS50850"/>
    </source>
</evidence>
<evidence type="ECO:0000256" key="5">
    <source>
        <dbReference type="ARBA" id="ARBA00023063"/>
    </source>
</evidence>
<feature type="transmembrane region" description="Helical" evidence="7">
    <location>
        <begin position="100"/>
        <end position="123"/>
    </location>
</feature>
<dbReference type="GO" id="GO:0005886">
    <property type="term" value="C:plasma membrane"/>
    <property type="evidence" value="ECO:0007669"/>
    <property type="project" value="UniProtKB-SubCell"/>
</dbReference>
<organism evidence="9 10">
    <name type="scientific">Paractinoplanes tereljensis</name>
    <dbReference type="NCBI Taxonomy" id="571912"/>
    <lineage>
        <taxon>Bacteria</taxon>
        <taxon>Bacillati</taxon>
        <taxon>Actinomycetota</taxon>
        <taxon>Actinomycetes</taxon>
        <taxon>Micromonosporales</taxon>
        <taxon>Micromonosporaceae</taxon>
        <taxon>Paractinoplanes</taxon>
    </lineage>
</organism>
<dbReference type="SUPFAM" id="SSF103473">
    <property type="entry name" value="MFS general substrate transporter"/>
    <property type="match status" value="1"/>
</dbReference>
<dbReference type="RefSeq" id="WP_239148107.1">
    <property type="nucleotide sequence ID" value="NZ_BOMY01000053.1"/>
</dbReference>
<dbReference type="InterPro" id="IPR011701">
    <property type="entry name" value="MFS"/>
</dbReference>
<feature type="transmembrane region" description="Helical" evidence="7">
    <location>
        <begin position="276"/>
        <end position="294"/>
    </location>
</feature>
<dbReference type="GO" id="GO:0042128">
    <property type="term" value="P:nitrate assimilation"/>
    <property type="evidence" value="ECO:0007669"/>
    <property type="project" value="UniProtKB-KW"/>
</dbReference>
<evidence type="ECO:0000313" key="9">
    <source>
        <dbReference type="EMBL" id="GIF25672.1"/>
    </source>
</evidence>
<feature type="transmembrane region" description="Helical" evidence="7">
    <location>
        <begin position="48"/>
        <end position="68"/>
    </location>
</feature>
<feature type="transmembrane region" description="Helical" evidence="7">
    <location>
        <begin position="75"/>
        <end position="94"/>
    </location>
</feature>
<comment type="similarity">
    <text evidence="2">Belongs to the major facilitator superfamily. Nitrate/nitrite porter (TC 2.A.1.8) family.</text>
</comment>
<feature type="transmembrane region" description="Helical" evidence="7">
    <location>
        <begin position="364"/>
        <end position="386"/>
    </location>
</feature>
<keyword evidence="5" id="KW-0534">Nitrate assimilation</keyword>
<evidence type="ECO:0000256" key="3">
    <source>
        <dbReference type="ARBA" id="ARBA00022692"/>
    </source>
</evidence>
<feature type="transmembrane region" description="Helical" evidence="7">
    <location>
        <begin position="9"/>
        <end position="28"/>
    </location>
</feature>
<dbReference type="AlphaFoldDB" id="A0A919TZ97"/>
<sequence>MSTTQQRGLMLTLATVGFAVNFWAWALLSPLAVKFTAALHLSSFQQALLVAVPVVVGSVGRIPVGALTDKFGGRVMFPLVSVATIVPVLFLGLVGHGSLAALLIGGFFLGIGGTAFAVGVPFVNAWFPPEKRGTAVGIFGAGMGGTAISALTTVKLVDAGTTATPFVLTAIVLAVYAVVSYLVLRDAPGRPVPTASLSERLASTLRLKITWQASALYAVAFGGYVAFSVYLPSYLKTAYGLTQSDAANRMAGFVVLAVIMRPVGGWLSDRVPATRVLGYALAVVVAGAVVQSFTPPLAPLGTLAFLAMAAALGCGSGATFALVAQKAPANQVGSVTGVVGAAGGLGGFVPPLVMGVIYGQFNDYALGLVLLALVALAALLLDIFSVGRRSDRTARA</sequence>
<keyword evidence="4 7" id="KW-1133">Transmembrane helix</keyword>
<dbReference type="Pfam" id="PF07690">
    <property type="entry name" value="MFS_1"/>
    <property type="match status" value="1"/>
</dbReference>
<dbReference type="EMBL" id="BOMY01000053">
    <property type="protein sequence ID" value="GIF25672.1"/>
    <property type="molecule type" value="Genomic_DNA"/>
</dbReference>
<keyword evidence="3 7" id="KW-0812">Transmembrane</keyword>
<reference evidence="9" key="1">
    <citation type="submission" date="2021-01" db="EMBL/GenBank/DDBJ databases">
        <title>Whole genome shotgun sequence of Actinoplanes tereljensis NBRC 105297.</title>
        <authorList>
            <person name="Komaki H."/>
            <person name="Tamura T."/>
        </authorList>
    </citation>
    <scope>NUCLEOTIDE SEQUENCE</scope>
    <source>
        <strain evidence="9">NBRC 105297</strain>
    </source>
</reference>
<comment type="subcellular location">
    <subcellularLocation>
        <location evidence="1">Cell membrane</location>
        <topology evidence="1">Multi-pass membrane protein</topology>
    </subcellularLocation>
</comment>
<evidence type="ECO:0000256" key="2">
    <source>
        <dbReference type="ARBA" id="ARBA00008432"/>
    </source>
</evidence>
<dbReference type="Proteomes" id="UP000623608">
    <property type="component" value="Unassembled WGS sequence"/>
</dbReference>
<name>A0A919TZ97_9ACTN</name>
<feature type="transmembrane region" description="Helical" evidence="7">
    <location>
        <begin position="246"/>
        <end position="264"/>
    </location>
</feature>
<proteinExistence type="inferred from homology"/>
<evidence type="ECO:0000256" key="6">
    <source>
        <dbReference type="ARBA" id="ARBA00023136"/>
    </source>
</evidence>
<feature type="transmembrane region" description="Helical" evidence="7">
    <location>
        <begin position="135"/>
        <end position="157"/>
    </location>
</feature>
<keyword evidence="6 7" id="KW-0472">Membrane</keyword>
<feature type="transmembrane region" description="Helical" evidence="7">
    <location>
        <begin position="300"/>
        <end position="323"/>
    </location>
</feature>
<feature type="transmembrane region" description="Helical" evidence="7">
    <location>
        <begin position="335"/>
        <end position="358"/>
    </location>
</feature>
<feature type="transmembrane region" description="Helical" evidence="7">
    <location>
        <begin position="215"/>
        <end position="234"/>
    </location>
</feature>
<protein>
    <submittedName>
        <fullName evidence="9">MFS transporter</fullName>
    </submittedName>
</protein>
<keyword evidence="10" id="KW-1185">Reference proteome</keyword>
<feature type="domain" description="Major facilitator superfamily (MFS) profile" evidence="8">
    <location>
        <begin position="10"/>
        <end position="390"/>
    </location>
</feature>
<evidence type="ECO:0000256" key="4">
    <source>
        <dbReference type="ARBA" id="ARBA00022989"/>
    </source>
</evidence>
<dbReference type="PANTHER" id="PTHR23515">
    <property type="entry name" value="HIGH-AFFINITY NITRATE TRANSPORTER 2.3"/>
    <property type="match status" value="1"/>
</dbReference>
<dbReference type="InterPro" id="IPR020846">
    <property type="entry name" value="MFS_dom"/>
</dbReference>
<comment type="caution">
    <text evidence="9">The sequence shown here is derived from an EMBL/GenBank/DDBJ whole genome shotgun (WGS) entry which is preliminary data.</text>
</comment>
<feature type="transmembrane region" description="Helical" evidence="7">
    <location>
        <begin position="163"/>
        <end position="184"/>
    </location>
</feature>
<gene>
    <name evidence="9" type="ORF">Ate02nite_84020</name>
</gene>
<accession>A0A919TZ97</accession>
<evidence type="ECO:0000313" key="10">
    <source>
        <dbReference type="Proteomes" id="UP000623608"/>
    </source>
</evidence>
<dbReference type="GO" id="GO:0015112">
    <property type="term" value="F:nitrate transmembrane transporter activity"/>
    <property type="evidence" value="ECO:0007669"/>
    <property type="project" value="InterPro"/>
</dbReference>
<dbReference type="InterPro" id="IPR036259">
    <property type="entry name" value="MFS_trans_sf"/>
</dbReference>
<evidence type="ECO:0000256" key="1">
    <source>
        <dbReference type="ARBA" id="ARBA00004651"/>
    </source>
</evidence>
<dbReference type="PROSITE" id="PS50850">
    <property type="entry name" value="MFS"/>
    <property type="match status" value="1"/>
</dbReference>
<evidence type="ECO:0000256" key="7">
    <source>
        <dbReference type="SAM" id="Phobius"/>
    </source>
</evidence>
<dbReference type="InterPro" id="IPR044772">
    <property type="entry name" value="NO3_transporter"/>
</dbReference>